<dbReference type="Pfam" id="PF00578">
    <property type="entry name" value="AhpC-TSA"/>
    <property type="match status" value="1"/>
</dbReference>
<dbReference type="SUPFAM" id="SSF52833">
    <property type="entry name" value="Thioredoxin-like"/>
    <property type="match status" value="1"/>
</dbReference>
<dbReference type="InterPro" id="IPR036249">
    <property type="entry name" value="Thioredoxin-like_sf"/>
</dbReference>
<dbReference type="InterPro" id="IPR050553">
    <property type="entry name" value="Thioredoxin_ResA/DsbE_sf"/>
</dbReference>
<dbReference type="InterPro" id="IPR000866">
    <property type="entry name" value="AhpC/TSA"/>
</dbReference>
<name>A0A2S7FCX9_CLOBU</name>
<accession>A0A2S7FCX9</accession>
<comment type="caution">
    <text evidence="2">The sequence shown here is derived from an EMBL/GenBank/DDBJ whole genome shotgun (WGS) entry which is preliminary data.</text>
</comment>
<dbReference type="GO" id="GO:0016209">
    <property type="term" value="F:antioxidant activity"/>
    <property type="evidence" value="ECO:0007669"/>
    <property type="project" value="InterPro"/>
</dbReference>
<dbReference type="PANTHER" id="PTHR42852:SF17">
    <property type="entry name" value="THIOREDOXIN-LIKE PROTEIN HI_1115"/>
    <property type="match status" value="1"/>
</dbReference>
<dbReference type="EMBL" id="LRDH01000096">
    <property type="protein sequence ID" value="PPV15851.1"/>
    <property type="molecule type" value="Genomic_DNA"/>
</dbReference>
<dbReference type="PANTHER" id="PTHR42852">
    <property type="entry name" value="THIOL:DISULFIDE INTERCHANGE PROTEIN DSBE"/>
    <property type="match status" value="1"/>
</dbReference>
<evidence type="ECO:0000313" key="3">
    <source>
        <dbReference type="Proteomes" id="UP000238081"/>
    </source>
</evidence>
<sequence>MNKKRKVAIILASVAVVICSAAFIYSEKNKIKSAVQNSSDKEHSPENIEDIPPSIIDNVAPDVEQKFKAEAKDFEVHDKDGNEIRLSDYKGQYVILNFWNSSCAPCTKQLPYFEEAIKKYEGQVKFLMINIVDGESETIGSALKYLKDNNINIDTTFDDHYDVRINYKIATLPRTIFIDKNGLIQKDAKFELNEETLETQIQNLINSEN</sequence>
<dbReference type="PROSITE" id="PS51352">
    <property type="entry name" value="THIOREDOXIN_2"/>
    <property type="match status" value="1"/>
</dbReference>
<gene>
    <name evidence="2" type="ORF">AWN73_01820</name>
</gene>
<dbReference type="Proteomes" id="UP000238081">
    <property type="component" value="Unassembled WGS sequence"/>
</dbReference>
<protein>
    <submittedName>
        <fullName evidence="2">Redoxin</fullName>
    </submittedName>
</protein>
<dbReference type="AlphaFoldDB" id="A0A2S7FCX9"/>
<dbReference type="GO" id="GO:0016491">
    <property type="term" value="F:oxidoreductase activity"/>
    <property type="evidence" value="ECO:0007669"/>
    <property type="project" value="InterPro"/>
</dbReference>
<dbReference type="InterPro" id="IPR013766">
    <property type="entry name" value="Thioredoxin_domain"/>
</dbReference>
<feature type="domain" description="Thioredoxin" evidence="1">
    <location>
        <begin position="65"/>
        <end position="206"/>
    </location>
</feature>
<proteinExistence type="predicted"/>
<evidence type="ECO:0000259" key="1">
    <source>
        <dbReference type="PROSITE" id="PS51352"/>
    </source>
</evidence>
<reference evidence="2 3" key="1">
    <citation type="submission" date="2016-01" db="EMBL/GenBank/DDBJ databases">
        <title>Characterization of the Clostridium difficile lineages that are prevalent in Hong Kong and China.</title>
        <authorList>
            <person name="Kwok J.S.-L."/>
            <person name="Lam W.-Y."/>
            <person name="Ip M."/>
            <person name="Chan T.-F."/>
            <person name="Hawkey P.M."/>
            <person name="Tsui S.K.-W."/>
        </authorList>
    </citation>
    <scope>NUCLEOTIDE SEQUENCE [LARGE SCALE GENOMIC DNA]</scope>
    <source>
        <strain evidence="2 3">300064</strain>
    </source>
</reference>
<dbReference type="CDD" id="cd02966">
    <property type="entry name" value="TlpA_like_family"/>
    <property type="match status" value="1"/>
</dbReference>
<dbReference type="Gene3D" id="3.40.30.10">
    <property type="entry name" value="Glutaredoxin"/>
    <property type="match status" value="1"/>
</dbReference>
<evidence type="ECO:0000313" key="2">
    <source>
        <dbReference type="EMBL" id="PPV15851.1"/>
    </source>
</evidence>
<dbReference type="RefSeq" id="WP_043661367.1">
    <property type="nucleotide sequence ID" value="NZ_JSEG01000001.1"/>
</dbReference>
<organism evidence="2 3">
    <name type="scientific">Clostridium butyricum</name>
    <dbReference type="NCBI Taxonomy" id="1492"/>
    <lineage>
        <taxon>Bacteria</taxon>
        <taxon>Bacillati</taxon>
        <taxon>Bacillota</taxon>
        <taxon>Clostridia</taxon>
        <taxon>Eubacteriales</taxon>
        <taxon>Clostridiaceae</taxon>
        <taxon>Clostridium</taxon>
    </lineage>
</organism>